<accession>A0A841FWD8</accession>
<evidence type="ECO:0000256" key="1">
    <source>
        <dbReference type="SAM" id="Coils"/>
    </source>
</evidence>
<evidence type="ECO:0000313" key="3">
    <source>
        <dbReference type="EMBL" id="MBB6036290.1"/>
    </source>
</evidence>
<feature type="coiled-coil region" evidence="1">
    <location>
        <begin position="256"/>
        <end position="283"/>
    </location>
</feature>
<evidence type="ECO:0000313" key="4">
    <source>
        <dbReference type="Proteomes" id="UP000548476"/>
    </source>
</evidence>
<gene>
    <name evidence="3" type="ORF">HNR73_004158</name>
</gene>
<protein>
    <submittedName>
        <fullName evidence="3">Uncharacterized protein</fullName>
    </submittedName>
</protein>
<comment type="caution">
    <text evidence="3">The sequence shown here is derived from an EMBL/GenBank/DDBJ whole genome shotgun (WGS) entry which is preliminary data.</text>
</comment>
<dbReference type="EMBL" id="JACHGT010000008">
    <property type="protein sequence ID" value="MBB6036290.1"/>
    <property type="molecule type" value="Genomic_DNA"/>
</dbReference>
<proteinExistence type="predicted"/>
<sequence length="326" mass="34492">MRETDTTTSSTVVDAGYDLTRGTAAARAIELIDDCAFTDAIADLIDALGRARWCERAPHRDPEDLDNLSSINPADFAAEWPWVEERFRYFRERPIAEVEAAADDIEAALNALRANSMSSLLSVQSEITGWSGKAKDAFSIDFVGPLAGTAIAEQQRLLAELQAGMWAYDVVLRQARLNAYHLAVETTKVLDSLAETSPNDAKIALGILAVVVGVVTAFESGGSALALGLISTGISAASTGVDAATTVTGDTTGEVMASLLSALDILTDEMNAAEQAIATAMTATQEAVEADLRKSESTLLPCEPDDSVVDLTSGGIPPKDHFRPKT</sequence>
<dbReference type="Proteomes" id="UP000548476">
    <property type="component" value="Unassembled WGS sequence"/>
</dbReference>
<evidence type="ECO:0000256" key="2">
    <source>
        <dbReference type="SAM" id="MobiDB-lite"/>
    </source>
</evidence>
<dbReference type="AlphaFoldDB" id="A0A841FWD8"/>
<feature type="region of interest" description="Disordered" evidence="2">
    <location>
        <begin position="297"/>
        <end position="326"/>
    </location>
</feature>
<keyword evidence="1" id="KW-0175">Coiled coil</keyword>
<keyword evidence="4" id="KW-1185">Reference proteome</keyword>
<organism evidence="3 4">
    <name type="scientific">Phytomonospora endophytica</name>
    <dbReference type="NCBI Taxonomy" id="714109"/>
    <lineage>
        <taxon>Bacteria</taxon>
        <taxon>Bacillati</taxon>
        <taxon>Actinomycetota</taxon>
        <taxon>Actinomycetes</taxon>
        <taxon>Micromonosporales</taxon>
        <taxon>Micromonosporaceae</taxon>
        <taxon>Phytomonospora</taxon>
    </lineage>
</organism>
<reference evidence="3 4" key="1">
    <citation type="submission" date="2020-08" db="EMBL/GenBank/DDBJ databases">
        <title>Genomic Encyclopedia of Type Strains, Phase IV (KMG-IV): sequencing the most valuable type-strain genomes for metagenomic binning, comparative biology and taxonomic classification.</title>
        <authorList>
            <person name="Goeker M."/>
        </authorList>
    </citation>
    <scope>NUCLEOTIDE SEQUENCE [LARGE SCALE GENOMIC DNA]</scope>
    <source>
        <strain evidence="3 4">YIM 65646</strain>
    </source>
</reference>
<dbReference type="RefSeq" id="WP_184789117.1">
    <property type="nucleotide sequence ID" value="NZ_BONT01000046.1"/>
</dbReference>
<name>A0A841FWD8_9ACTN</name>